<reference evidence="1" key="1">
    <citation type="journal article" date="2019" name="bioRxiv">
        <title>The Genome of the Zebra Mussel, Dreissena polymorpha: A Resource for Invasive Species Research.</title>
        <authorList>
            <person name="McCartney M.A."/>
            <person name="Auch B."/>
            <person name="Kono T."/>
            <person name="Mallez S."/>
            <person name="Zhang Y."/>
            <person name="Obille A."/>
            <person name="Becker A."/>
            <person name="Abrahante J.E."/>
            <person name="Garbe J."/>
            <person name="Badalamenti J.P."/>
            <person name="Herman A."/>
            <person name="Mangelson H."/>
            <person name="Liachko I."/>
            <person name="Sullivan S."/>
            <person name="Sone E.D."/>
            <person name="Koren S."/>
            <person name="Silverstein K.A.T."/>
            <person name="Beckman K.B."/>
            <person name="Gohl D.M."/>
        </authorList>
    </citation>
    <scope>NUCLEOTIDE SEQUENCE</scope>
    <source>
        <strain evidence="1">Duluth1</strain>
        <tissue evidence="1">Whole animal</tissue>
    </source>
</reference>
<reference evidence="1" key="2">
    <citation type="submission" date="2020-11" db="EMBL/GenBank/DDBJ databases">
        <authorList>
            <person name="McCartney M.A."/>
            <person name="Auch B."/>
            <person name="Kono T."/>
            <person name="Mallez S."/>
            <person name="Becker A."/>
            <person name="Gohl D.M."/>
            <person name="Silverstein K.A.T."/>
            <person name="Koren S."/>
            <person name="Bechman K.B."/>
            <person name="Herman A."/>
            <person name="Abrahante J.E."/>
            <person name="Garbe J."/>
        </authorList>
    </citation>
    <scope>NUCLEOTIDE SEQUENCE</scope>
    <source>
        <strain evidence="1">Duluth1</strain>
        <tissue evidence="1">Whole animal</tissue>
    </source>
</reference>
<proteinExistence type="predicted"/>
<name>A0A9D4JSA2_DREPO</name>
<keyword evidence="2" id="KW-1185">Reference proteome</keyword>
<sequence length="193" mass="21500">MFNLREAVSKRADFTWRSSDTQFRLRQFSPASLAVINIYLWWHCTLSGDVLSVPSSTKTPRGQGVGTSYKTTTRAPARGLFVKFPTHVPIVEAVTQPFPASNSTHCRKLEGLHFVTRLRVTDTVLTEVPTVVKSAQQDPIYLDLKSLAPSPISLDRLSKALANYGHRTDADIIVNGFSNGFNLHFTGPRQQEI</sequence>
<comment type="caution">
    <text evidence="1">The sequence shown here is derived from an EMBL/GenBank/DDBJ whole genome shotgun (WGS) entry which is preliminary data.</text>
</comment>
<dbReference type="Proteomes" id="UP000828390">
    <property type="component" value="Unassembled WGS sequence"/>
</dbReference>
<dbReference type="EMBL" id="JAIWYP010000005">
    <property type="protein sequence ID" value="KAH3818242.1"/>
    <property type="molecule type" value="Genomic_DNA"/>
</dbReference>
<evidence type="ECO:0000313" key="1">
    <source>
        <dbReference type="EMBL" id="KAH3818242.1"/>
    </source>
</evidence>
<gene>
    <name evidence="1" type="ORF">DPMN_119843</name>
</gene>
<accession>A0A9D4JSA2</accession>
<dbReference type="AlphaFoldDB" id="A0A9D4JSA2"/>
<protein>
    <submittedName>
        <fullName evidence="1">Uncharacterized protein</fullName>
    </submittedName>
</protein>
<organism evidence="1 2">
    <name type="scientific">Dreissena polymorpha</name>
    <name type="common">Zebra mussel</name>
    <name type="synonym">Mytilus polymorpha</name>
    <dbReference type="NCBI Taxonomy" id="45954"/>
    <lineage>
        <taxon>Eukaryota</taxon>
        <taxon>Metazoa</taxon>
        <taxon>Spiralia</taxon>
        <taxon>Lophotrochozoa</taxon>
        <taxon>Mollusca</taxon>
        <taxon>Bivalvia</taxon>
        <taxon>Autobranchia</taxon>
        <taxon>Heteroconchia</taxon>
        <taxon>Euheterodonta</taxon>
        <taxon>Imparidentia</taxon>
        <taxon>Neoheterodontei</taxon>
        <taxon>Myida</taxon>
        <taxon>Dreissenoidea</taxon>
        <taxon>Dreissenidae</taxon>
        <taxon>Dreissena</taxon>
    </lineage>
</organism>
<evidence type="ECO:0000313" key="2">
    <source>
        <dbReference type="Proteomes" id="UP000828390"/>
    </source>
</evidence>